<organism evidence="1 2">
    <name type="scientific">Flagellimonas maritima</name>
    <dbReference type="NCBI Taxonomy" id="1383885"/>
    <lineage>
        <taxon>Bacteria</taxon>
        <taxon>Pseudomonadati</taxon>
        <taxon>Bacteroidota</taxon>
        <taxon>Flavobacteriia</taxon>
        <taxon>Flavobacteriales</taxon>
        <taxon>Flavobacteriaceae</taxon>
        <taxon>Flagellimonas</taxon>
    </lineage>
</organism>
<dbReference type="EMBL" id="CP030104">
    <property type="protein sequence ID" value="AWX43287.1"/>
    <property type="molecule type" value="Genomic_DNA"/>
</dbReference>
<dbReference type="InterPro" id="IPR014717">
    <property type="entry name" value="Transl_elong_EF1B/ribsomal_bS6"/>
</dbReference>
<gene>
    <name evidence="1" type="ORF">HME9304_00274</name>
</gene>
<proteinExistence type="predicted"/>
<name>A0A2Z4LPW5_9FLAO</name>
<dbReference type="Proteomes" id="UP000248536">
    <property type="component" value="Chromosome"/>
</dbReference>
<accession>A0A2Z4LPW5</accession>
<sequence>MSQLFKNKIAILLLFLSLSFLICYKLAISNTLALRKEYISLKQEEKLLKDIPQQLIFFSKKEKYLDSMLQKLNLNNTSMENNLLRVINSEAAKNNLKVIDFNPPNRFAQDGSSLTTYDFKLRGGYAPIIETVYVIESQSTFGEVIHLNFTKEKNYRTGKNYLEAKVLVQNIE</sequence>
<dbReference type="KEGG" id="spon:HME9304_00274"/>
<keyword evidence="2" id="KW-1185">Reference proteome</keyword>
<dbReference type="AlphaFoldDB" id="A0A2Z4LPW5"/>
<dbReference type="Gene3D" id="3.30.70.60">
    <property type="match status" value="1"/>
</dbReference>
<evidence type="ECO:0000313" key="2">
    <source>
        <dbReference type="Proteomes" id="UP000248536"/>
    </source>
</evidence>
<evidence type="ECO:0000313" key="1">
    <source>
        <dbReference type="EMBL" id="AWX43287.1"/>
    </source>
</evidence>
<reference evidence="1 2" key="1">
    <citation type="submission" date="2018-06" db="EMBL/GenBank/DDBJ databases">
        <title>Spongiibacterium sp. HME9304 Genome sequencing and assembly.</title>
        <authorList>
            <person name="Kang H."/>
            <person name="Kim H."/>
            <person name="Joh K."/>
        </authorList>
    </citation>
    <scope>NUCLEOTIDE SEQUENCE [LARGE SCALE GENOMIC DNA]</scope>
    <source>
        <strain evidence="1 2">HME9304</strain>
    </source>
</reference>
<protein>
    <submittedName>
        <fullName evidence="1">Uncharacterized protein</fullName>
    </submittedName>
</protein>